<reference evidence="8" key="1">
    <citation type="submission" date="2025-08" db="UniProtKB">
        <authorList>
            <consortium name="Ensembl"/>
        </authorList>
    </citation>
    <scope>IDENTIFICATION</scope>
</reference>
<evidence type="ECO:0000256" key="7">
    <source>
        <dbReference type="SAM" id="Phobius"/>
    </source>
</evidence>
<evidence type="ECO:0000256" key="6">
    <source>
        <dbReference type="SAM" id="MobiDB-lite"/>
    </source>
</evidence>
<evidence type="ECO:0000256" key="5">
    <source>
        <dbReference type="ARBA" id="ARBA00034309"/>
    </source>
</evidence>
<comment type="subcellular location">
    <subcellularLocation>
        <location evidence="1">Membrane</location>
        <topology evidence="1">Multi-pass membrane protein</topology>
    </subcellularLocation>
</comment>
<dbReference type="AlphaFoldDB" id="A0A8B9JF05"/>
<keyword evidence="2 7" id="KW-0812">Transmembrane</keyword>
<feature type="transmembrane region" description="Helical" evidence="7">
    <location>
        <begin position="166"/>
        <end position="185"/>
    </location>
</feature>
<evidence type="ECO:0000256" key="4">
    <source>
        <dbReference type="ARBA" id="ARBA00023136"/>
    </source>
</evidence>
<name>A0A8B9JF05_ASTMX</name>
<comment type="similarity">
    <text evidence="5">Belongs to the ENTREP family.</text>
</comment>
<dbReference type="Proteomes" id="UP000694621">
    <property type="component" value="Unplaced"/>
</dbReference>
<feature type="region of interest" description="Disordered" evidence="6">
    <location>
        <begin position="204"/>
        <end position="224"/>
    </location>
</feature>
<feature type="region of interest" description="Disordered" evidence="6">
    <location>
        <begin position="352"/>
        <end position="380"/>
    </location>
</feature>
<dbReference type="Pfam" id="PF04103">
    <property type="entry name" value="CD20"/>
    <property type="match status" value="1"/>
</dbReference>
<sequence>MSLPVVLPGSCCRLARASLAPHFGEPSPSSRGRSRCCSAAARWRMSGSQARLSPALLPARPLLSLGLLQLVLGCSMVALSFGALSLSNSPPIRNSCPFWAGSSVILSGIIGLTTWKRPMLLLVNLFVLLSVVCILLNLAGFILCCQGAQLVSSTINCQAVRDPVHVMLLLVLLCSMVQCNLIYTLNVKLLIGCVPFCQEEPRNVPEEGEEQQHSPDPEEFIAPAPPPSYFSTFYSYTPRLARRMFGDSVIPLPHIYGARIKGVEVFCPLDPPPPYEAVAAGENQPLQVYIKTPQSFMQVNILRHKVVLITKHTFNTIRMLPHKQCLRRSNSDPVLLDLTAKVMSCEAATQTEVSSGTGPAEQATVTLRRGKGPRRPRPSSLVDYQSYRDTKLLVARFLQQSSCSLTPEVQELINNIKTVLQSDEEHMEEAVRCASFIDQVRPQPDYTSITLPLRKRPGLLHLRSCGDLSTFTWAELSRPGSRTGSRRLGQERPHSLIGVSRETVL</sequence>
<evidence type="ECO:0000256" key="3">
    <source>
        <dbReference type="ARBA" id="ARBA00022989"/>
    </source>
</evidence>
<feature type="transmembrane region" description="Helical" evidence="7">
    <location>
        <begin position="96"/>
        <end position="115"/>
    </location>
</feature>
<feature type="transmembrane region" description="Helical" evidence="7">
    <location>
        <begin position="62"/>
        <end position="84"/>
    </location>
</feature>
<dbReference type="PANTHER" id="PTHR17615">
    <property type="entry name" value="PROTEIN FAM189A"/>
    <property type="match status" value="1"/>
</dbReference>
<protein>
    <submittedName>
        <fullName evidence="8">Family with sequence similarity 189 member A2</fullName>
    </submittedName>
</protein>
<feature type="compositionally biased region" description="Basic and acidic residues" evidence="6">
    <location>
        <begin position="204"/>
        <end position="216"/>
    </location>
</feature>
<feature type="compositionally biased region" description="Basic residues" evidence="6">
    <location>
        <begin position="368"/>
        <end position="377"/>
    </location>
</feature>
<organism evidence="8 9">
    <name type="scientific">Astyanax mexicanus</name>
    <name type="common">Blind cave fish</name>
    <name type="synonym">Astyanax fasciatus mexicanus</name>
    <dbReference type="NCBI Taxonomy" id="7994"/>
    <lineage>
        <taxon>Eukaryota</taxon>
        <taxon>Metazoa</taxon>
        <taxon>Chordata</taxon>
        <taxon>Craniata</taxon>
        <taxon>Vertebrata</taxon>
        <taxon>Euteleostomi</taxon>
        <taxon>Actinopterygii</taxon>
        <taxon>Neopterygii</taxon>
        <taxon>Teleostei</taxon>
        <taxon>Ostariophysi</taxon>
        <taxon>Characiformes</taxon>
        <taxon>Characoidei</taxon>
        <taxon>Acestrorhamphidae</taxon>
        <taxon>Acestrorhamphinae</taxon>
        <taxon>Astyanax</taxon>
    </lineage>
</organism>
<evidence type="ECO:0000313" key="9">
    <source>
        <dbReference type="Proteomes" id="UP000694621"/>
    </source>
</evidence>
<keyword evidence="3 7" id="KW-1133">Transmembrane helix</keyword>
<keyword evidence="4 7" id="KW-0472">Membrane</keyword>
<evidence type="ECO:0000313" key="8">
    <source>
        <dbReference type="Ensembl" id="ENSAMXP00005020588.1"/>
    </source>
</evidence>
<dbReference type="InterPro" id="IPR030431">
    <property type="entry name" value="ENTREP1-3"/>
</dbReference>
<proteinExistence type="inferred from homology"/>
<feature type="transmembrane region" description="Helical" evidence="7">
    <location>
        <begin position="121"/>
        <end position="145"/>
    </location>
</feature>
<accession>A0A8B9JF05</accession>
<dbReference type="InterPro" id="IPR007237">
    <property type="entry name" value="CD20-like"/>
</dbReference>
<dbReference type="Ensembl" id="ENSAMXT00005022760.1">
    <property type="protein sequence ID" value="ENSAMXP00005020588.1"/>
    <property type="gene ID" value="ENSAMXG00005010655.1"/>
</dbReference>
<evidence type="ECO:0000256" key="2">
    <source>
        <dbReference type="ARBA" id="ARBA00022692"/>
    </source>
</evidence>
<dbReference type="GO" id="GO:0016020">
    <property type="term" value="C:membrane"/>
    <property type="evidence" value="ECO:0007669"/>
    <property type="project" value="UniProtKB-SubCell"/>
</dbReference>
<dbReference type="PANTHER" id="PTHR17615:SF8">
    <property type="entry name" value="ENDOSOMAL TRANSMEMBRANE EPSIN INTERACTOR 1"/>
    <property type="match status" value="1"/>
</dbReference>
<evidence type="ECO:0000256" key="1">
    <source>
        <dbReference type="ARBA" id="ARBA00004141"/>
    </source>
</evidence>